<keyword evidence="4 6" id="KW-1133">Transmembrane helix</keyword>
<evidence type="ECO:0000256" key="2">
    <source>
        <dbReference type="ARBA" id="ARBA00022475"/>
    </source>
</evidence>
<gene>
    <name evidence="7" type="ORF">DM484_18500</name>
</gene>
<evidence type="ECO:0000313" key="8">
    <source>
        <dbReference type="Proteomes" id="UP000249396"/>
    </source>
</evidence>
<evidence type="ECO:0000256" key="5">
    <source>
        <dbReference type="ARBA" id="ARBA00023136"/>
    </source>
</evidence>
<dbReference type="EMBL" id="QJPH01000383">
    <property type="protein sequence ID" value="PZN75501.1"/>
    <property type="molecule type" value="Genomic_DNA"/>
</dbReference>
<dbReference type="PANTHER" id="PTHR30250:SF11">
    <property type="entry name" value="O-ANTIGEN TRANSPORTER-RELATED"/>
    <property type="match status" value="1"/>
</dbReference>
<feature type="transmembrane region" description="Helical" evidence="6">
    <location>
        <begin position="385"/>
        <end position="403"/>
    </location>
</feature>
<proteinExistence type="predicted"/>
<evidence type="ECO:0000313" key="7">
    <source>
        <dbReference type="EMBL" id="PZN75501.1"/>
    </source>
</evidence>
<feature type="transmembrane region" description="Helical" evidence="6">
    <location>
        <begin position="90"/>
        <end position="111"/>
    </location>
</feature>
<organism evidence="7 8">
    <name type="scientific">Candidatus Methylumidiphilus alinenensis</name>
    <dbReference type="NCBI Taxonomy" id="2202197"/>
    <lineage>
        <taxon>Bacteria</taxon>
        <taxon>Pseudomonadati</taxon>
        <taxon>Pseudomonadota</taxon>
        <taxon>Gammaproteobacteria</taxon>
        <taxon>Methylococcales</taxon>
        <taxon>Candidatus Methylumidiphilus</taxon>
    </lineage>
</organism>
<sequence>MPSQKLAMPQVRRSIVYFLFGKAFSSLAGFVALMLLVRNLTVKEFAAYSVLIGSVDFLAALSAIGLNHAIIRYVPELYVHHYRIALRSLVSYALTLRAILLVGVAFVLLWLDGIVTDFFGLSGSESAFAAFLVLGCIRSMLMSVSQFFESILNQGISQLGYSISSVTRMFGMLYLAQGTAFMLIDAIHVEIVSDALGLLFMLAGLVRELYLGSAEPPPADDAGWLTANWRRIIGYSMAGYLQHLTILFAGGNTNRMLGGHYAATLDMAEFGFAQSLYEFVKRYLPSQLFIGIIRPVVLIRFIQTGNYSSSVKILENVFKINALFIGLALAFVSVFGKEFLEFLTSGKYGAESVRLLLVLTCVLFYETMRQQLEVLVQVAERYGYLIYANLLLSLSVVPGIWMLPHVGMIALPIANLAGLVVSNYWVAWMLKKHGCQYVHEWASLLLIAAVILSSALIGWWAGAVTGRWWLGGVALSASFVLLTFVVMGRDIKRLYSFLTGND</sequence>
<feature type="transmembrane region" description="Helical" evidence="6">
    <location>
        <begin position="468"/>
        <end position="487"/>
    </location>
</feature>
<comment type="subcellular location">
    <subcellularLocation>
        <location evidence="1">Cell membrane</location>
        <topology evidence="1">Multi-pass membrane protein</topology>
    </subcellularLocation>
</comment>
<feature type="transmembrane region" description="Helical" evidence="6">
    <location>
        <begin position="442"/>
        <end position="462"/>
    </location>
</feature>
<comment type="caution">
    <text evidence="7">The sequence shown here is derived from an EMBL/GenBank/DDBJ whole genome shotgun (WGS) entry which is preliminary data.</text>
</comment>
<keyword evidence="5 6" id="KW-0472">Membrane</keyword>
<evidence type="ECO:0000256" key="3">
    <source>
        <dbReference type="ARBA" id="ARBA00022692"/>
    </source>
</evidence>
<feature type="transmembrane region" description="Helical" evidence="6">
    <location>
        <begin position="118"/>
        <end position="141"/>
    </location>
</feature>
<feature type="transmembrane region" description="Helical" evidence="6">
    <location>
        <begin position="161"/>
        <end position="184"/>
    </location>
</feature>
<name>A0A2W4QTV4_9GAMM</name>
<reference evidence="7 8" key="1">
    <citation type="journal article" date="2018" name="Aquat. Microb. Ecol.">
        <title>Gammaproteobacterial methanotrophs dominate.</title>
        <authorList>
            <person name="Rissanen A.J."/>
            <person name="Saarenheimo J."/>
            <person name="Tiirola M."/>
            <person name="Peura S."/>
            <person name="Aalto S.L."/>
            <person name="Karvinen A."/>
            <person name="Nykanen H."/>
        </authorList>
    </citation>
    <scope>NUCLEOTIDE SEQUENCE [LARGE SCALE GENOMIC DNA]</scope>
    <source>
        <strain evidence="7">AMbin10</strain>
    </source>
</reference>
<dbReference type="AlphaFoldDB" id="A0A2W4QTV4"/>
<dbReference type="InterPro" id="IPR050833">
    <property type="entry name" value="Poly_Biosynth_Transport"/>
</dbReference>
<accession>A0A2W4QTV4</accession>
<feature type="transmembrane region" description="Helical" evidence="6">
    <location>
        <begin position="48"/>
        <end position="70"/>
    </location>
</feature>
<feature type="transmembrane region" description="Helical" evidence="6">
    <location>
        <begin position="232"/>
        <end position="250"/>
    </location>
</feature>
<dbReference type="GO" id="GO:0005886">
    <property type="term" value="C:plasma membrane"/>
    <property type="evidence" value="ECO:0007669"/>
    <property type="project" value="UniProtKB-SubCell"/>
</dbReference>
<evidence type="ECO:0008006" key="9">
    <source>
        <dbReference type="Google" id="ProtNLM"/>
    </source>
</evidence>
<evidence type="ECO:0000256" key="1">
    <source>
        <dbReference type="ARBA" id="ARBA00004651"/>
    </source>
</evidence>
<dbReference type="Proteomes" id="UP000249396">
    <property type="component" value="Unassembled WGS sequence"/>
</dbReference>
<keyword evidence="2" id="KW-1003">Cell membrane</keyword>
<feature type="transmembrane region" description="Helical" evidence="6">
    <location>
        <begin position="409"/>
        <end position="430"/>
    </location>
</feature>
<feature type="transmembrane region" description="Helical" evidence="6">
    <location>
        <begin position="15"/>
        <end position="36"/>
    </location>
</feature>
<feature type="transmembrane region" description="Helical" evidence="6">
    <location>
        <begin position="348"/>
        <end position="365"/>
    </location>
</feature>
<keyword evidence="3 6" id="KW-0812">Transmembrane</keyword>
<dbReference type="PANTHER" id="PTHR30250">
    <property type="entry name" value="PST FAMILY PREDICTED COLANIC ACID TRANSPORTER"/>
    <property type="match status" value="1"/>
</dbReference>
<feature type="transmembrane region" description="Helical" evidence="6">
    <location>
        <begin position="317"/>
        <end position="336"/>
    </location>
</feature>
<evidence type="ECO:0000256" key="6">
    <source>
        <dbReference type="SAM" id="Phobius"/>
    </source>
</evidence>
<evidence type="ECO:0000256" key="4">
    <source>
        <dbReference type="ARBA" id="ARBA00022989"/>
    </source>
</evidence>
<protein>
    <recommendedName>
        <fullName evidence="9">Polysaccharide biosynthesis protein C-terminal domain-containing protein</fullName>
    </recommendedName>
</protein>